<organism evidence="6 7">
    <name type="scientific">Rhizobium paknamense</name>
    <dbReference type="NCBI Taxonomy" id="1206817"/>
    <lineage>
        <taxon>Bacteria</taxon>
        <taxon>Pseudomonadati</taxon>
        <taxon>Pseudomonadota</taxon>
        <taxon>Alphaproteobacteria</taxon>
        <taxon>Hyphomicrobiales</taxon>
        <taxon>Rhizobiaceae</taxon>
        <taxon>Rhizobium/Agrobacterium group</taxon>
        <taxon>Rhizobium</taxon>
    </lineage>
</organism>
<comment type="caution">
    <text evidence="6">The sequence shown here is derived from an EMBL/GenBank/DDBJ whole genome shotgun (WGS) entry which is preliminary data.</text>
</comment>
<evidence type="ECO:0000313" key="6">
    <source>
        <dbReference type="EMBL" id="MDQ0458420.1"/>
    </source>
</evidence>
<dbReference type="Pfam" id="PF07729">
    <property type="entry name" value="FCD"/>
    <property type="match status" value="1"/>
</dbReference>
<evidence type="ECO:0000259" key="5">
    <source>
        <dbReference type="PROSITE" id="PS50949"/>
    </source>
</evidence>
<dbReference type="SMART" id="SM00345">
    <property type="entry name" value="HTH_GNTR"/>
    <property type="match status" value="1"/>
</dbReference>
<keyword evidence="4" id="KW-0175">Coiled coil</keyword>
<reference evidence="6 7" key="1">
    <citation type="submission" date="2023-07" db="EMBL/GenBank/DDBJ databases">
        <title>Genomic Encyclopedia of Type Strains, Phase IV (KMG-IV): sequencing the most valuable type-strain genomes for metagenomic binning, comparative biology and taxonomic classification.</title>
        <authorList>
            <person name="Goeker M."/>
        </authorList>
    </citation>
    <scope>NUCLEOTIDE SEQUENCE [LARGE SCALE GENOMIC DNA]</scope>
    <source>
        <strain evidence="6 7">DSM 100301</strain>
    </source>
</reference>
<dbReference type="Pfam" id="PF00392">
    <property type="entry name" value="GntR"/>
    <property type="match status" value="1"/>
</dbReference>
<dbReference type="InterPro" id="IPR008920">
    <property type="entry name" value="TF_FadR/GntR_C"/>
</dbReference>
<feature type="coiled-coil region" evidence="4">
    <location>
        <begin position="176"/>
        <end position="203"/>
    </location>
</feature>
<dbReference type="Proteomes" id="UP001235269">
    <property type="component" value="Unassembled WGS sequence"/>
</dbReference>
<dbReference type="PANTHER" id="PTHR43537">
    <property type="entry name" value="TRANSCRIPTIONAL REGULATOR, GNTR FAMILY"/>
    <property type="match status" value="1"/>
</dbReference>
<evidence type="ECO:0000256" key="3">
    <source>
        <dbReference type="ARBA" id="ARBA00023163"/>
    </source>
</evidence>
<keyword evidence="3" id="KW-0804">Transcription</keyword>
<dbReference type="GO" id="GO:0003677">
    <property type="term" value="F:DNA binding"/>
    <property type="evidence" value="ECO:0007669"/>
    <property type="project" value="UniProtKB-KW"/>
</dbReference>
<dbReference type="EMBL" id="JAUSWH010000033">
    <property type="protein sequence ID" value="MDQ0458420.1"/>
    <property type="molecule type" value="Genomic_DNA"/>
</dbReference>
<dbReference type="CDD" id="cd07377">
    <property type="entry name" value="WHTH_GntR"/>
    <property type="match status" value="1"/>
</dbReference>
<protein>
    <submittedName>
        <fullName evidence="6">DNA-binding GntR family transcriptional regulator</fullName>
    </submittedName>
</protein>
<accession>A0ABU0IM15</accession>
<dbReference type="Gene3D" id="1.20.120.530">
    <property type="entry name" value="GntR ligand-binding domain-like"/>
    <property type="match status" value="1"/>
</dbReference>
<dbReference type="InterPro" id="IPR036390">
    <property type="entry name" value="WH_DNA-bd_sf"/>
</dbReference>
<dbReference type="InterPro" id="IPR011711">
    <property type="entry name" value="GntR_C"/>
</dbReference>
<gene>
    <name evidence="6" type="ORF">QO005_004783</name>
</gene>
<keyword evidence="2 6" id="KW-0238">DNA-binding</keyword>
<dbReference type="PANTHER" id="PTHR43537:SF49">
    <property type="entry name" value="TRANSCRIPTIONAL REGULATORY PROTEIN"/>
    <property type="match status" value="1"/>
</dbReference>
<dbReference type="InterPro" id="IPR000524">
    <property type="entry name" value="Tscrpt_reg_HTH_GntR"/>
</dbReference>
<name>A0ABU0IM15_9HYPH</name>
<dbReference type="InterPro" id="IPR036388">
    <property type="entry name" value="WH-like_DNA-bd_sf"/>
</dbReference>
<dbReference type="PROSITE" id="PS50949">
    <property type="entry name" value="HTH_GNTR"/>
    <property type="match status" value="1"/>
</dbReference>
<dbReference type="SMART" id="SM00895">
    <property type="entry name" value="FCD"/>
    <property type="match status" value="1"/>
</dbReference>
<dbReference type="Gene3D" id="1.10.10.10">
    <property type="entry name" value="Winged helix-like DNA-binding domain superfamily/Winged helix DNA-binding domain"/>
    <property type="match status" value="1"/>
</dbReference>
<keyword evidence="1" id="KW-0805">Transcription regulation</keyword>
<dbReference type="SUPFAM" id="SSF48008">
    <property type="entry name" value="GntR ligand-binding domain-like"/>
    <property type="match status" value="1"/>
</dbReference>
<dbReference type="RefSeq" id="WP_307160493.1">
    <property type="nucleotide sequence ID" value="NZ_JAUSWH010000033.1"/>
</dbReference>
<evidence type="ECO:0000256" key="1">
    <source>
        <dbReference type="ARBA" id="ARBA00023015"/>
    </source>
</evidence>
<evidence type="ECO:0000313" key="7">
    <source>
        <dbReference type="Proteomes" id="UP001235269"/>
    </source>
</evidence>
<sequence length="214" mass="24740">MSSTKPATADLIYERLEEMLAEGRFTNGERLDEVRLAAEFGVSRTPLREALRLLATTGLAEFIPNRGTFIRQPDFTRLVEMFDVMAELEAWCARLAAQRITSAELLLLRDAALRCERALSAKDFREYYDENAKFHAIIYSAAGNGFLAEETRNMQRRLRPFRQAQLFAPERLERSMDEHRQILNALETRNAEAAEMLARAHIRIQSVTYREVRR</sequence>
<evidence type="ECO:0000256" key="2">
    <source>
        <dbReference type="ARBA" id="ARBA00023125"/>
    </source>
</evidence>
<proteinExistence type="predicted"/>
<keyword evidence="7" id="KW-1185">Reference proteome</keyword>
<dbReference type="SUPFAM" id="SSF46785">
    <property type="entry name" value="Winged helix' DNA-binding domain"/>
    <property type="match status" value="1"/>
</dbReference>
<feature type="domain" description="HTH gntR-type" evidence="5">
    <location>
        <begin position="6"/>
        <end position="73"/>
    </location>
</feature>
<evidence type="ECO:0000256" key="4">
    <source>
        <dbReference type="SAM" id="Coils"/>
    </source>
</evidence>